<protein>
    <submittedName>
        <fullName evidence="2">GIY-YIG nuclease family protein</fullName>
    </submittedName>
</protein>
<dbReference type="InterPro" id="IPR035901">
    <property type="entry name" value="GIY-YIG_endonuc_sf"/>
</dbReference>
<accession>A0A4R9B2J8</accession>
<dbReference type="CDD" id="cd00719">
    <property type="entry name" value="GIY-YIG_SF"/>
    <property type="match status" value="1"/>
</dbReference>
<sequence length="175" mass="19665">MGEGPGFGAGVVSAGAVVVCVVGVGEAAADDSGECVGDDGRRVWRRVRADGGGDSVNEAKCFMYQVFDTDERLVYVGIADNFERRWQQHVSMSWWLGEIAVQRIEVWGYRSRFEARLVEAFMINVHHPIYNINKEESSYRSWSQRLEEHALSGKSTDSCWIGEIVSFRDIEPVVR</sequence>
<reference evidence="2 3" key="1">
    <citation type="submission" date="2019-03" db="EMBL/GenBank/DDBJ databases">
        <title>Genomics of glacier-inhabiting Cryobacterium strains.</title>
        <authorList>
            <person name="Liu Q."/>
            <person name="Xin Y.-H."/>
        </authorList>
    </citation>
    <scope>NUCLEOTIDE SEQUENCE [LARGE SCALE GENOMIC DNA]</scope>
    <source>
        <strain evidence="2 3">Hh4</strain>
    </source>
</reference>
<dbReference type="SMART" id="SM00465">
    <property type="entry name" value="GIYc"/>
    <property type="match status" value="1"/>
</dbReference>
<dbReference type="AlphaFoldDB" id="A0A4R9B2J8"/>
<gene>
    <name evidence="2" type="ORF">E3T48_12365</name>
</gene>
<dbReference type="PROSITE" id="PS50164">
    <property type="entry name" value="GIY_YIG"/>
    <property type="match status" value="1"/>
</dbReference>
<dbReference type="SUPFAM" id="SSF82771">
    <property type="entry name" value="GIY-YIG endonuclease"/>
    <property type="match status" value="1"/>
</dbReference>
<dbReference type="Proteomes" id="UP000298313">
    <property type="component" value="Unassembled WGS sequence"/>
</dbReference>
<dbReference type="Gene3D" id="3.40.1440.10">
    <property type="entry name" value="GIY-YIG endonuclease"/>
    <property type="match status" value="1"/>
</dbReference>
<name>A0A4R9B2J8_9MICO</name>
<evidence type="ECO:0000313" key="2">
    <source>
        <dbReference type="EMBL" id="TFD74713.1"/>
    </source>
</evidence>
<comment type="caution">
    <text evidence="2">The sequence shown here is derived from an EMBL/GenBank/DDBJ whole genome shotgun (WGS) entry which is preliminary data.</text>
</comment>
<dbReference type="Pfam" id="PF01541">
    <property type="entry name" value="GIY-YIG"/>
    <property type="match status" value="1"/>
</dbReference>
<keyword evidence="3" id="KW-1185">Reference proteome</keyword>
<organism evidence="2 3">
    <name type="scientific">Cryobacterium fucosi</name>
    <dbReference type="NCBI Taxonomy" id="1259157"/>
    <lineage>
        <taxon>Bacteria</taxon>
        <taxon>Bacillati</taxon>
        <taxon>Actinomycetota</taxon>
        <taxon>Actinomycetes</taxon>
        <taxon>Micrococcales</taxon>
        <taxon>Microbacteriaceae</taxon>
        <taxon>Cryobacterium</taxon>
    </lineage>
</organism>
<dbReference type="InterPro" id="IPR000305">
    <property type="entry name" value="GIY-YIG_endonuc"/>
</dbReference>
<proteinExistence type="predicted"/>
<evidence type="ECO:0000313" key="3">
    <source>
        <dbReference type="Proteomes" id="UP000298313"/>
    </source>
</evidence>
<dbReference type="RefSeq" id="WP_134524356.1">
    <property type="nucleotide sequence ID" value="NZ_SOHH01000087.1"/>
</dbReference>
<dbReference type="EMBL" id="SOHH01000087">
    <property type="protein sequence ID" value="TFD74713.1"/>
    <property type="molecule type" value="Genomic_DNA"/>
</dbReference>
<dbReference type="OrthoDB" id="4336423at2"/>
<feature type="domain" description="GIY-YIG" evidence="1">
    <location>
        <begin position="59"/>
        <end position="132"/>
    </location>
</feature>
<evidence type="ECO:0000259" key="1">
    <source>
        <dbReference type="PROSITE" id="PS50164"/>
    </source>
</evidence>